<feature type="transmembrane region" description="Helical" evidence="5">
    <location>
        <begin position="28"/>
        <end position="53"/>
    </location>
</feature>
<dbReference type="Gene3D" id="2.10.90.10">
    <property type="entry name" value="Cystine-knot cytokines"/>
    <property type="match status" value="1"/>
</dbReference>
<keyword evidence="8" id="KW-1185">Reference proteome</keyword>
<feature type="transmembrane region" description="Helical" evidence="5">
    <location>
        <begin position="60"/>
        <end position="79"/>
    </location>
</feature>
<reference evidence="7" key="1">
    <citation type="submission" date="2025-08" db="UniProtKB">
        <authorList>
            <consortium name="Ensembl"/>
        </authorList>
    </citation>
    <scope>IDENTIFICATION</scope>
</reference>
<dbReference type="InterPro" id="IPR010345">
    <property type="entry name" value="IL-17_fam"/>
</dbReference>
<accession>A0A8C2ZRD8</accession>
<evidence type="ECO:0000313" key="7">
    <source>
        <dbReference type="Ensembl" id="ENSCLMP00005031244.1"/>
    </source>
</evidence>
<reference evidence="7" key="2">
    <citation type="submission" date="2025-09" db="UniProtKB">
        <authorList>
            <consortium name="Ensembl"/>
        </authorList>
    </citation>
    <scope>IDENTIFICATION</scope>
</reference>
<dbReference type="AlphaFoldDB" id="A0A8C2ZRD8"/>
<comment type="similarity">
    <text evidence="2">Belongs to the IL-17 family.</text>
</comment>
<dbReference type="Proteomes" id="UP000694565">
    <property type="component" value="Unplaced"/>
</dbReference>
<evidence type="ECO:0000256" key="3">
    <source>
        <dbReference type="ARBA" id="ARBA00022525"/>
    </source>
</evidence>
<keyword evidence="5" id="KW-1133">Transmembrane helix</keyword>
<organism evidence="7 8">
    <name type="scientific">Cyclopterus lumpus</name>
    <name type="common">Lumpsucker</name>
    <dbReference type="NCBI Taxonomy" id="8103"/>
    <lineage>
        <taxon>Eukaryota</taxon>
        <taxon>Metazoa</taxon>
        <taxon>Chordata</taxon>
        <taxon>Craniata</taxon>
        <taxon>Vertebrata</taxon>
        <taxon>Euteleostomi</taxon>
        <taxon>Actinopterygii</taxon>
        <taxon>Neopterygii</taxon>
        <taxon>Teleostei</taxon>
        <taxon>Neoteleostei</taxon>
        <taxon>Acanthomorphata</taxon>
        <taxon>Eupercaria</taxon>
        <taxon>Perciformes</taxon>
        <taxon>Cottioidei</taxon>
        <taxon>Cottales</taxon>
        <taxon>Cyclopteridae</taxon>
        <taxon>Cyclopterus</taxon>
    </lineage>
</organism>
<name>A0A8C2ZRD8_CYCLU</name>
<keyword evidence="4 6" id="KW-0732">Signal</keyword>
<evidence type="ECO:0000256" key="1">
    <source>
        <dbReference type="ARBA" id="ARBA00004613"/>
    </source>
</evidence>
<evidence type="ECO:0000256" key="6">
    <source>
        <dbReference type="SAM" id="SignalP"/>
    </source>
</evidence>
<keyword evidence="5" id="KW-0812">Transmembrane</keyword>
<proteinExistence type="inferred from homology"/>
<dbReference type="GO" id="GO:0005576">
    <property type="term" value="C:extracellular region"/>
    <property type="evidence" value="ECO:0007669"/>
    <property type="project" value="UniProtKB-SubCell"/>
</dbReference>
<dbReference type="Pfam" id="PF06083">
    <property type="entry name" value="IL17"/>
    <property type="match status" value="1"/>
</dbReference>
<dbReference type="SUPFAM" id="SSF57501">
    <property type="entry name" value="Cystine-knot cytokines"/>
    <property type="match status" value="1"/>
</dbReference>
<evidence type="ECO:0000256" key="4">
    <source>
        <dbReference type="ARBA" id="ARBA00022729"/>
    </source>
</evidence>
<evidence type="ECO:0000313" key="8">
    <source>
        <dbReference type="Proteomes" id="UP000694565"/>
    </source>
</evidence>
<feature type="chain" id="PRO_5034497928" evidence="6">
    <location>
        <begin position="19"/>
        <end position="176"/>
    </location>
</feature>
<keyword evidence="5" id="KW-0472">Membrane</keyword>
<feature type="signal peptide" evidence="6">
    <location>
        <begin position="1"/>
        <end position="18"/>
    </location>
</feature>
<dbReference type="GO" id="GO:0005125">
    <property type="term" value="F:cytokine activity"/>
    <property type="evidence" value="ECO:0007669"/>
    <property type="project" value="InterPro"/>
</dbReference>
<dbReference type="Ensembl" id="ENSCLMT00005032598.1">
    <property type="protein sequence ID" value="ENSCLMP00005031244.1"/>
    <property type="gene ID" value="ENSCLMG00005015114.1"/>
</dbReference>
<protein>
    <submittedName>
        <fullName evidence="7">Uncharacterized protein</fullName>
    </submittedName>
</protein>
<evidence type="ECO:0000256" key="5">
    <source>
        <dbReference type="SAM" id="Phobius"/>
    </source>
</evidence>
<keyword evidence="3" id="KW-0964">Secreted</keyword>
<dbReference type="InterPro" id="IPR029034">
    <property type="entry name" value="Cystine-knot_cytokine"/>
</dbReference>
<sequence length="176" mass="19441">MCVCVFVCSCVFVRVCLCVVVSLCVCVCLCLCVCSCFLCVCVFVCSCVFVCVCVSMCVQLYLCLCVCVCSCVFVCVLYMCLVLDQTDRSAPLTLRLHCCCWFRSSTSWTRIPSTLWEAECSSSFCSGLDGGLDLISVPIYQNVLVLNRQARVRCFTVSYRSVAVGCTCVWAKTIQT</sequence>
<evidence type="ECO:0000256" key="2">
    <source>
        <dbReference type="ARBA" id="ARBA00007236"/>
    </source>
</evidence>
<comment type="subcellular location">
    <subcellularLocation>
        <location evidence="1">Secreted</location>
    </subcellularLocation>
</comment>